<dbReference type="InterPro" id="IPR001647">
    <property type="entry name" value="HTH_TetR"/>
</dbReference>
<evidence type="ECO:0000313" key="4">
    <source>
        <dbReference type="EMBL" id="PVZ94274.1"/>
    </source>
</evidence>
<keyword evidence="1 2" id="KW-0238">DNA-binding</keyword>
<dbReference type="EMBL" id="QEOP01000002">
    <property type="protein sequence ID" value="PVZ94274.1"/>
    <property type="molecule type" value="Genomic_DNA"/>
</dbReference>
<name>A0A2V1HVS2_9MICO</name>
<feature type="DNA-binding region" description="H-T-H motif" evidence="2">
    <location>
        <begin position="29"/>
        <end position="48"/>
    </location>
</feature>
<dbReference type="RefSeq" id="WP_116756785.1">
    <property type="nucleotide sequence ID" value="NZ_JBHUEX010000001.1"/>
</dbReference>
<dbReference type="AlphaFoldDB" id="A0A2V1HVS2"/>
<reference evidence="4 5" key="1">
    <citation type="submission" date="2018-05" db="EMBL/GenBank/DDBJ databases">
        <title>Amnibacterium sp. M8JJ-5, whole genome shotgun sequence.</title>
        <authorList>
            <person name="Tuo L."/>
        </authorList>
    </citation>
    <scope>NUCLEOTIDE SEQUENCE [LARGE SCALE GENOMIC DNA]</scope>
    <source>
        <strain evidence="4 5">M8JJ-5</strain>
    </source>
</reference>
<dbReference type="SUPFAM" id="SSF46689">
    <property type="entry name" value="Homeodomain-like"/>
    <property type="match status" value="1"/>
</dbReference>
<feature type="domain" description="HTH tetR-type" evidence="3">
    <location>
        <begin position="6"/>
        <end position="66"/>
    </location>
</feature>
<gene>
    <name evidence="4" type="ORF">DDQ50_11060</name>
</gene>
<dbReference type="OrthoDB" id="3193022at2"/>
<dbReference type="InterPro" id="IPR009057">
    <property type="entry name" value="Homeodomain-like_sf"/>
</dbReference>
<dbReference type="Proteomes" id="UP000244893">
    <property type="component" value="Unassembled WGS sequence"/>
</dbReference>
<dbReference type="Gene3D" id="1.10.357.10">
    <property type="entry name" value="Tetracycline Repressor, domain 2"/>
    <property type="match status" value="1"/>
</dbReference>
<protein>
    <recommendedName>
        <fullName evidence="3">HTH tetR-type domain-containing protein</fullName>
    </recommendedName>
</protein>
<dbReference type="GO" id="GO:0003677">
    <property type="term" value="F:DNA binding"/>
    <property type="evidence" value="ECO:0007669"/>
    <property type="project" value="UniProtKB-UniRule"/>
</dbReference>
<dbReference type="Pfam" id="PF00440">
    <property type="entry name" value="TetR_N"/>
    <property type="match status" value="1"/>
</dbReference>
<evidence type="ECO:0000259" key="3">
    <source>
        <dbReference type="PROSITE" id="PS50977"/>
    </source>
</evidence>
<evidence type="ECO:0000256" key="1">
    <source>
        <dbReference type="ARBA" id="ARBA00023125"/>
    </source>
</evidence>
<dbReference type="PROSITE" id="PS50977">
    <property type="entry name" value="HTH_TETR_2"/>
    <property type="match status" value="1"/>
</dbReference>
<organism evidence="4 5">
    <name type="scientific">Amnibacterium flavum</name>
    <dbReference type="NCBI Taxonomy" id="2173173"/>
    <lineage>
        <taxon>Bacteria</taxon>
        <taxon>Bacillati</taxon>
        <taxon>Actinomycetota</taxon>
        <taxon>Actinomycetes</taxon>
        <taxon>Micrococcales</taxon>
        <taxon>Microbacteriaceae</taxon>
        <taxon>Amnibacterium</taxon>
    </lineage>
</organism>
<keyword evidence="5" id="KW-1185">Reference proteome</keyword>
<accession>A0A2V1HVS2</accession>
<comment type="caution">
    <text evidence="4">The sequence shown here is derived from an EMBL/GenBank/DDBJ whole genome shotgun (WGS) entry which is preliminary data.</text>
</comment>
<evidence type="ECO:0000256" key="2">
    <source>
        <dbReference type="PROSITE-ProRule" id="PRU00335"/>
    </source>
</evidence>
<evidence type="ECO:0000313" key="5">
    <source>
        <dbReference type="Proteomes" id="UP000244893"/>
    </source>
</evidence>
<proteinExistence type="predicted"/>
<sequence>MDPRFKRSRDLLRAAVYELAGERPITEVSVSDLCRRAGVSRDTFYRHASSPLVLLTDSLAAEVMALAESYGDLPARSADGSSVFDPAERALLSHIAEHATVYRNALQPQIVAPLRASLEGMIRASLLEHVRRHPEILPDAVRAADEQTLTMLAAYAASGTVGAIEIWLAGDDLDVDRGSAVILAASPEWWHGHPID</sequence>